<sequence length="550" mass="62792">MDNVTKLPGPSSSTFPPNKIPSWSRLANICELCIILFDLILGSLIINIVSRHPMFHKNLLNLMQNLGFSWVVAIIGRCMVTIGIIIYPQGLGSPELFITTWPLIYAEGVRIAASVSAISTLFCVILERILATIQLQSYEKQRNVPFVAFCIAYAWISGGVAVFMVFSTEINLFVLSIFGAFGAIVVILMFLYLDRINRQRYRDAMRGVVNYTLSQRFQLSENIRSSTILKRFLMVTECAFFFIFGVMGYDSFLAVDRMHVFVTRTVFNMTICFMSLFGLLVAVYSTVFWRREFLRLLRNLFSCRCHSPLEKPKLFYSRHNTVHFADSQYDTRKVPHGNRSHLRNGDGKLMAFSQEEEREITLYFGLVLVSTKINRAVFAKHLLGLARQLSQARLVWRQLSHFSLIRATRNIPQEVRDSPDPTDSMLASSMTLFFVANALIEFVAWIADAKLIAQDAGRWFRYSLFCWIAALITGIIKCVRRIHNEDFEKTKGDQLQLVAYVADLLPALNALPVIRFPVLRRKSLVTSKLTQFQSAFLSLVASAIGFYRLF</sequence>
<feature type="transmembrane region" description="Helical" evidence="5">
    <location>
        <begin position="146"/>
        <end position="166"/>
    </location>
</feature>
<evidence type="ECO:0000313" key="6">
    <source>
        <dbReference type="EMBL" id="KAI1708265.1"/>
    </source>
</evidence>
<comment type="similarity">
    <text evidence="1">Belongs to the nematode receptor-like protein sre family.</text>
</comment>
<evidence type="ECO:0000256" key="4">
    <source>
        <dbReference type="ARBA" id="ARBA00046271"/>
    </source>
</evidence>
<feature type="transmembrane region" description="Helical" evidence="5">
    <location>
        <begin position="426"/>
        <end position="447"/>
    </location>
</feature>
<gene>
    <name evidence="6" type="ORF">DdX_11943</name>
</gene>
<comment type="subcellular location">
    <subcellularLocation>
        <location evidence="4">Peroxisome membrane</location>
    </subcellularLocation>
</comment>
<dbReference type="GO" id="GO:0007606">
    <property type="term" value="P:sensory perception of chemical stimulus"/>
    <property type="evidence" value="ECO:0007669"/>
    <property type="project" value="InterPro"/>
</dbReference>
<keyword evidence="2 5" id="KW-0472">Membrane</keyword>
<keyword evidence="5" id="KW-1133">Transmembrane helix</keyword>
<evidence type="ECO:0000313" key="7">
    <source>
        <dbReference type="Proteomes" id="UP001201812"/>
    </source>
</evidence>
<keyword evidence="3" id="KW-0576">Peroxisome</keyword>
<dbReference type="GO" id="GO:0016559">
    <property type="term" value="P:peroxisome fission"/>
    <property type="evidence" value="ECO:0007669"/>
    <property type="project" value="InterPro"/>
</dbReference>
<evidence type="ECO:0000256" key="1">
    <source>
        <dbReference type="ARBA" id="ARBA00006803"/>
    </source>
</evidence>
<dbReference type="PANTHER" id="PTHR23128">
    <property type="entry name" value="SERPENTINE RECEPTOR, CLASS E (EPSILON)-RELATED"/>
    <property type="match status" value="1"/>
</dbReference>
<comment type="caution">
    <text evidence="6">The sequence shown here is derived from an EMBL/GenBank/DDBJ whole genome shotgun (WGS) entry which is preliminary data.</text>
</comment>
<organism evidence="6 7">
    <name type="scientific">Ditylenchus destructor</name>
    <dbReference type="NCBI Taxonomy" id="166010"/>
    <lineage>
        <taxon>Eukaryota</taxon>
        <taxon>Metazoa</taxon>
        <taxon>Ecdysozoa</taxon>
        <taxon>Nematoda</taxon>
        <taxon>Chromadorea</taxon>
        <taxon>Rhabditida</taxon>
        <taxon>Tylenchina</taxon>
        <taxon>Tylenchomorpha</taxon>
        <taxon>Sphaerularioidea</taxon>
        <taxon>Anguinidae</taxon>
        <taxon>Anguininae</taxon>
        <taxon>Ditylenchus</taxon>
    </lineage>
</organism>
<accession>A0AAD4MZR5</accession>
<feature type="transmembrane region" description="Helical" evidence="5">
    <location>
        <begin position="497"/>
        <end position="518"/>
    </location>
</feature>
<protein>
    <submittedName>
        <fullName evidence="6">Sre G protein-coupled chemoreceptor domain-containing protein</fullName>
    </submittedName>
</protein>
<keyword evidence="5" id="KW-0812">Transmembrane</keyword>
<feature type="transmembrane region" description="Helical" evidence="5">
    <location>
        <begin position="232"/>
        <end position="254"/>
    </location>
</feature>
<dbReference type="PANTHER" id="PTHR23128:SF132">
    <property type="entry name" value="SERPENTINE RECEPTOR, CLASS E (EPSILON)-RELATED"/>
    <property type="match status" value="1"/>
</dbReference>
<dbReference type="Pfam" id="PF05648">
    <property type="entry name" value="PEX11"/>
    <property type="match status" value="1"/>
</dbReference>
<feature type="transmembrane region" description="Helical" evidence="5">
    <location>
        <begin position="266"/>
        <end position="289"/>
    </location>
</feature>
<evidence type="ECO:0000256" key="3">
    <source>
        <dbReference type="ARBA" id="ARBA00023140"/>
    </source>
</evidence>
<evidence type="ECO:0000256" key="5">
    <source>
        <dbReference type="SAM" id="Phobius"/>
    </source>
</evidence>
<dbReference type="InterPro" id="IPR008733">
    <property type="entry name" value="PEX11"/>
</dbReference>
<feature type="transmembrane region" description="Helical" evidence="5">
    <location>
        <begin position="459"/>
        <end position="476"/>
    </location>
</feature>
<proteinExistence type="inferred from homology"/>
<keyword evidence="7" id="KW-1185">Reference proteome</keyword>
<dbReference type="GO" id="GO:0005778">
    <property type="term" value="C:peroxisomal membrane"/>
    <property type="evidence" value="ECO:0007669"/>
    <property type="project" value="UniProtKB-SubCell"/>
</dbReference>
<feature type="transmembrane region" description="Helical" evidence="5">
    <location>
        <begin position="67"/>
        <end position="88"/>
    </location>
</feature>
<dbReference type="Proteomes" id="UP001201812">
    <property type="component" value="Unassembled WGS sequence"/>
</dbReference>
<name>A0AAD4MZR5_9BILA</name>
<evidence type="ECO:0000256" key="2">
    <source>
        <dbReference type="ARBA" id="ARBA00023136"/>
    </source>
</evidence>
<feature type="transmembrane region" description="Helical" evidence="5">
    <location>
        <begin position="26"/>
        <end position="46"/>
    </location>
</feature>
<dbReference type="Pfam" id="PF03125">
    <property type="entry name" value="Sre"/>
    <property type="match status" value="1"/>
</dbReference>
<dbReference type="AlphaFoldDB" id="A0AAD4MZR5"/>
<dbReference type="InterPro" id="IPR004151">
    <property type="entry name" value="7TM_GPCR_serpentine_rcpt_Sre"/>
</dbReference>
<feature type="transmembrane region" description="Helical" evidence="5">
    <location>
        <begin position="530"/>
        <end position="549"/>
    </location>
</feature>
<feature type="transmembrane region" description="Helical" evidence="5">
    <location>
        <begin position="172"/>
        <end position="193"/>
    </location>
</feature>
<dbReference type="EMBL" id="JAKKPZ010000036">
    <property type="protein sequence ID" value="KAI1708265.1"/>
    <property type="molecule type" value="Genomic_DNA"/>
</dbReference>
<reference evidence="6" key="1">
    <citation type="submission" date="2022-01" db="EMBL/GenBank/DDBJ databases">
        <title>Genome Sequence Resource for Two Populations of Ditylenchus destructor, the Migratory Endoparasitic Phytonematode.</title>
        <authorList>
            <person name="Zhang H."/>
            <person name="Lin R."/>
            <person name="Xie B."/>
        </authorList>
    </citation>
    <scope>NUCLEOTIDE SEQUENCE</scope>
    <source>
        <strain evidence="6">BazhouSP</strain>
    </source>
</reference>
<feature type="transmembrane region" description="Helical" evidence="5">
    <location>
        <begin position="108"/>
        <end position="126"/>
    </location>
</feature>